<reference evidence="3" key="1">
    <citation type="submission" date="2019-08" db="EMBL/GenBank/DDBJ databases">
        <title>The genome of the North American firefly Photinus pyralis.</title>
        <authorList>
            <consortium name="Photinus pyralis genome working group"/>
            <person name="Fallon T.R."/>
            <person name="Sander Lower S.E."/>
            <person name="Weng J.-K."/>
        </authorList>
    </citation>
    <scope>NUCLEOTIDE SEQUENCE</scope>
    <source>
        <strain evidence="3">TRF0915ILg1</strain>
        <tissue evidence="3">Whole body</tissue>
    </source>
</reference>
<dbReference type="Proteomes" id="UP000801492">
    <property type="component" value="Unassembled WGS sequence"/>
</dbReference>
<dbReference type="InterPro" id="IPR013087">
    <property type="entry name" value="Znf_C2H2_type"/>
</dbReference>
<dbReference type="SMART" id="SM00355">
    <property type="entry name" value="ZnF_C2H2"/>
    <property type="match status" value="2"/>
</dbReference>
<sequence length="109" mass="13205">MRTSLQTEKPFAKTSKIRMWKQRQIQMCSVELYFLGYSANIESYDEQAYVCMNCQRKYKYKGNLQAHLKHECGKEPRFVCDINNCDYRTKKKSDLKRHQILRHFKVLMK</sequence>
<gene>
    <name evidence="3" type="ORF">ILUMI_17958</name>
</gene>
<evidence type="ECO:0000259" key="2">
    <source>
        <dbReference type="PROSITE" id="PS50157"/>
    </source>
</evidence>
<dbReference type="PROSITE" id="PS50157">
    <property type="entry name" value="ZINC_FINGER_C2H2_2"/>
    <property type="match status" value="1"/>
</dbReference>
<evidence type="ECO:0000256" key="1">
    <source>
        <dbReference type="PROSITE-ProRule" id="PRU00042"/>
    </source>
</evidence>
<comment type="caution">
    <text evidence="3">The sequence shown here is derived from an EMBL/GenBank/DDBJ whole genome shotgun (WGS) entry which is preliminary data.</text>
</comment>
<dbReference type="OrthoDB" id="10004641at2759"/>
<dbReference type="GO" id="GO:0008270">
    <property type="term" value="F:zinc ion binding"/>
    <property type="evidence" value="ECO:0007669"/>
    <property type="project" value="UniProtKB-KW"/>
</dbReference>
<accession>A0A8K0CJ85</accession>
<protein>
    <recommendedName>
        <fullName evidence="2">C2H2-type domain-containing protein</fullName>
    </recommendedName>
</protein>
<evidence type="ECO:0000313" key="4">
    <source>
        <dbReference type="Proteomes" id="UP000801492"/>
    </source>
</evidence>
<dbReference type="Gene3D" id="3.30.160.60">
    <property type="entry name" value="Classic Zinc Finger"/>
    <property type="match status" value="1"/>
</dbReference>
<dbReference type="EMBL" id="VTPC01078943">
    <property type="protein sequence ID" value="KAF2888215.1"/>
    <property type="molecule type" value="Genomic_DNA"/>
</dbReference>
<evidence type="ECO:0000313" key="3">
    <source>
        <dbReference type="EMBL" id="KAF2888215.1"/>
    </source>
</evidence>
<keyword evidence="1" id="KW-0863">Zinc-finger</keyword>
<dbReference type="AlphaFoldDB" id="A0A8K0CJ85"/>
<feature type="domain" description="C2H2-type" evidence="2">
    <location>
        <begin position="49"/>
        <end position="76"/>
    </location>
</feature>
<keyword evidence="4" id="KW-1185">Reference proteome</keyword>
<dbReference type="InterPro" id="IPR036236">
    <property type="entry name" value="Znf_C2H2_sf"/>
</dbReference>
<keyword evidence="1" id="KW-0862">Zinc</keyword>
<name>A0A8K0CJ85_IGNLU</name>
<dbReference type="SUPFAM" id="SSF57667">
    <property type="entry name" value="beta-beta-alpha zinc fingers"/>
    <property type="match status" value="1"/>
</dbReference>
<dbReference type="Pfam" id="PF00096">
    <property type="entry name" value="zf-C2H2"/>
    <property type="match status" value="2"/>
</dbReference>
<keyword evidence="1" id="KW-0479">Metal-binding</keyword>
<proteinExistence type="predicted"/>
<organism evidence="3 4">
    <name type="scientific">Ignelater luminosus</name>
    <name type="common">Cucubano</name>
    <name type="synonym">Pyrophorus luminosus</name>
    <dbReference type="NCBI Taxonomy" id="2038154"/>
    <lineage>
        <taxon>Eukaryota</taxon>
        <taxon>Metazoa</taxon>
        <taxon>Ecdysozoa</taxon>
        <taxon>Arthropoda</taxon>
        <taxon>Hexapoda</taxon>
        <taxon>Insecta</taxon>
        <taxon>Pterygota</taxon>
        <taxon>Neoptera</taxon>
        <taxon>Endopterygota</taxon>
        <taxon>Coleoptera</taxon>
        <taxon>Polyphaga</taxon>
        <taxon>Elateriformia</taxon>
        <taxon>Elateroidea</taxon>
        <taxon>Elateridae</taxon>
        <taxon>Agrypninae</taxon>
        <taxon>Pyrophorini</taxon>
        <taxon>Ignelater</taxon>
    </lineage>
</organism>